<dbReference type="EMBL" id="CP121196">
    <property type="protein sequence ID" value="XBH15595.1"/>
    <property type="molecule type" value="Genomic_DNA"/>
</dbReference>
<sequence length="673" mass="70490">MKFVRRHFRSLLFSALILVLNATASVSHAQQPWSGILSPSRAVNWSNVGAAIPTNRTQCGSTVAAGTSAATINSDLSGCASGTYLLLGSGTFNLSAGLVLPANVTLRGSGAKSTFLVFSSGFNCRGQNVNICAASADTNYWGGPSNSATWRGASTSSTVNSGTYTQGGSYISLSSVTNLQIGKPLILDQIDDQSDNGGLYVGCEYPDGSATCYSQAGPNGFERGSGSLSTIRGQQQMVKVTSISGSGPYTVGITPGIYAANWRSSQSPQAWWATSPIENVGIENLSIDSTGDLNDAVLFFNCQNCWVKGVRSVVTSGTVGTGWFHVGMWLSNHVTVRDSYFYGTGGDSYVVSVGIGSDNLVENNIMQYPSYYQLYNSDCEGCVAGYNFSASTLFQTGNSNWLEQPSGFHGTVLYSLSEGNISAGHYGDSFHGTHDLDTFFRNRMDGREQDGGTATTSNTLPVIIFPGSRYYNLVGNVLGTVGYNTAYKCGSSCPSFETSIYDFGQGYSMSDPLSASTTLLWGNWDSANNGVQWNSSEVPSNLSSYGNAVPSSHTLPASFYYSSTPSWWPSGKVWPPIGPDVTSGNVGQCSGGTNDSNEVISSKSGQCSGGSFKALATVTSNPAMDCYFNNMSGVANGMGGPLSFDPSACYGSGSGSGSNNQPGAPIALSASVQ</sequence>
<protein>
    <recommendedName>
        <fullName evidence="4">Right handed beta helix region</fullName>
    </recommendedName>
</protein>
<name>A0AAU7DD58_9BACT</name>
<keyword evidence="2" id="KW-0732">Signal</keyword>
<evidence type="ECO:0000256" key="2">
    <source>
        <dbReference type="SAM" id="SignalP"/>
    </source>
</evidence>
<proteinExistence type="predicted"/>
<accession>A0AAU7DD58</accession>
<dbReference type="InterPro" id="IPR011050">
    <property type="entry name" value="Pectin_lyase_fold/virulence"/>
</dbReference>
<feature type="region of interest" description="Disordered" evidence="1">
    <location>
        <begin position="653"/>
        <end position="673"/>
    </location>
</feature>
<evidence type="ECO:0008006" key="4">
    <source>
        <dbReference type="Google" id="ProtNLM"/>
    </source>
</evidence>
<reference evidence="3" key="1">
    <citation type="submission" date="2023-03" db="EMBL/GenBank/DDBJ databases">
        <title>Edaphobacter sp.</title>
        <authorList>
            <person name="Huber K.J."/>
            <person name="Papendorf J."/>
            <person name="Pilke C."/>
            <person name="Bunk B."/>
            <person name="Sproeer C."/>
            <person name="Pester M."/>
        </authorList>
    </citation>
    <scope>NUCLEOTIDE SEQUENCE</scope>
    <source>
        <strain evidence="3">DSM 110680</strain>
    </source>
</reference>
<dbReference type="InterPro" id="IPR012334">
    <property type="entry name" value="Pectin_lyas_fold"/>
</dbReference>
<gene>
    <name evidence="3" type="ORF">P8935_13555</name>
</gene>
<evidence type="ECO:0000313" key="3">
    <source>
        <dbReference type="EMBL" id="XBH15595.1"/>
    </source>
</evidence>
<dbReference type="Gene3D" id="2.160.20.10">
    <property type="entry name" value="Single-stranded right-handed beta-helix, Pectin lyase-like"/>
    <property type="match status" value="1"/>
</dbReference>
<dbReference type="SUPFAM" id="SSF51126">
    <property type="entry name" value="Pectin lyase-like"/>
    <property type="match status" value="1"/>
</dbReference>
<feature type="chain" id="PRO_5043493028" description="Right handed beta helix region" evidence="2">
    <location>
        <begin position="30"/>
        <end position="673"/>
    </location>
</feature>
<dbReference type="AlphaFoldDB" id="A0AAU7DD58"/>
<organism evidence="3">
    <name type="scientific">Telmatobacter sp. DSM 110680</name>
    <dbReference type="NCBI Taxonomy" id="3036704"/>
    <lineage>
        <taxon>Bacteria</taxon>
        <taxon>Pseudomonadati</taxon>
        <taxon>Acidobacteriota</taxon>
        <taxon>Terriglobia</taxon>
        <taxon>Terriglobales</taxon>
        <taxon>Acidobacteriaceae</taxon>
        <taxon>Telmatobacter</taxon>
    </lineage>
</organism>
<dbReference type="RefSeq" id="WP_348260828.1">
    <property type="nucleotide sequence ID" value="NZ_CP121196.1"/>
</dbReference>
<feature type="signal peptide" evidence="2">
    <location>
        <begin position="1"/>
        <end position="29"/>
    </location>
</feature>
<evidence type="ECO:0000256" key="1">
    <source>
        <dbReference type="SAM" id="MobiDB-lite"/>
    </source>
</evidence>